<evidence type="ECO:0000313" key="4">
    <source>
        <dbReference type="EMBL" id="MCZ0864237.1"/>
    </source>
</evidence>
<evidence type="ECO:0000259" key="3">
    <source>
        <dbReference type="SMART" id="SM01007"/>
    </source>
</evidence>
<gene>
    <name evidence="4" type="ORF">O0V09_03435</name>
</gene>
<keyword evidence="1" id="KW-0479">Metal-binding</keyword>
<evidence type="ECO:0000313" key="5">
    <source>
        <dbReference type="Proteomes" id="UP001069090"/>
    </source>
</evidence>
<evidence type="ECO:0000256" key="1">
    <source>
        <dbReference type="ARBA" id="ARBA00022723"/>
    </source>
</evidence>
<dbReference type="GO" id="GO:0019323">
    <property type="term" value="P:pentose catabolic process"/>
    <property type="evidence" value="ECO:0007669"/>
    <property type="project" value="TreeGrafter"/>
</dbReference>
<dbReference type="Proteomes" id="UP001069090">
    <property type="component" value="Unassembled WGS sequence"/>
</dbReference>
<protein>
    <submittedName>
        <fullName evidence="4">Class II aldolase/adducin family protein</fullName>
    </submittedName>
</protein>
<dbReference type="GO" id="GO:0046872">
    <property type="term" value="F:metal ion binding"/>
    <property type="evidence" value="ECO:0007669"/>
    <property type="project" value="UniProtKB-KW"/>
</dbReference>
<accession>A0A9J6RJS4</accession>
<keyword evidence="2" id="KW-0456">Lyase</keyword>
<sequence length="214" mass="23519">MSETEQRQQLLHYAQQLNSSGLSLGKSGNISLRCEQGLLITPSAVAYDQLQPQDLVKIDYQGQAIGNNNYPPSSEWHFHAALYQQRPEHKAIVHAHPSYCTALACTQRNIPAFHYMVAIAGGSEIPLVPYALFGSEQLAQQILAGMQHYRACLLANHGMIACGENLSSAFALAIEVEALAQQYVLALSIGEVNYLTEQQIAAAIEQFKSYGKRD</sequence>
<dbReference type="PANTHER" id="PTHR22789:SF0">
    <property type="entry name" value="3-OXO-TETRONATE 4-PHOSPHATE DECARBOXYLASE-RELATED"/>
    <property type="match status" value="1"/>
</dbReference>
<dbReference type="InterPro" id="IPR036409">
    <property type="entry name" value="Aldolase_II/adducin_N_sf"/>
</dbReference>
<dbReference type="EMBL" id="JAPTGG010000002">
    <property type="protein sequence ID" value="MCZ0864237.1"/>
    <property type="molecule type" value="Genomic_DNA"/>
</dbReference>
<name>A0A9J6RJS4_9GAMM</name>
<dbReference type="GO" id="GO:0016832">
    <property type="term" value="F:aldehyde-lyase activity"/>
    <property type="evidence" value="ECO:0007669"/>
    <property type="project" value="TreeGrafter"/>
</dbReference>
<dbReference type="AlphaFoldDB" id="A0A9J6RJS4"/>
<dbReference type="SMART" id="SM01007">
    <property type="entry name" value="Aldolase_II"/>
    <property type="match status" value="1"/>
</dbReference>
<dbReference type="SUPFAM" id="SSF53639">
    <property type="entry name" value="AraD/HMP-PK domain-like"/>
    <property type="match status" value="1"/>
</dbReference>
<dbReference type="PANTHER" id="PTHR22789">
    <property type="entry name" value="FUCULOSE PHOSPHATE ALDOLASE"/>
    <property type="match status" value="1"/>
</dbReference>
<dbReference type="RefSeq" id="WP_258330392.1">
    <property type="nucleotide sequence ID" value="NZ_JAPTGG010000002.1"/>
</dbReference>
<reference evidence="4 5" key="1">
    <citation type="submission" date="2022-12" db="EMBL/GenBank/DDBJ databases">
        <title>Dasania phycosphaerae sp. nov., isolated from particulate material of the south coast of Korea.</title>
        <authorList>
            <person name="Jiang Y."/>
        </authorList>
    </citation>
    <scope>NUCLEOTIDE SEQUENCE [LARGE SCALE GENOMIC DNA]</scope>
    <source>
        <strain evidence="4 5">GY-19</strain>
    </source>
</reference>
<proteinExistence type="predicted"/>
<feature type="domain" description="Class II aldolase/adducin N-terminal" evidence="3">
    <location>
        <begin position="8"/>
        <end position="184"/>
    </location>
</feature>
<evidence type="ECO:0000256" key="2">
    <source>
        <dbReference type="ARBA" id="ARBA00023239"/>
    </source>
</evidence>
<dbReference type="Gene3D" id="3.40.225.10">
    <property type="entry name" value="Class II aldolase/adducin N-terminal domain"/>
    <property type="match status" value="1"/>
</dbReference>
<dbReference type="Pfam" id="PF00596">
    <property type="entry name" value="Aldolase_II"/>
    <property type="match status" value="1"/>
</dbReference>
<dbReference type="GO" id="GO:0005829">
    <property type="term" value="C:cytosol"/>
    <property type="evidence" value="ECO:0007669"/>
    <property type="project" value="TreeGrafter"/>
</dbReference>
<dbReference type="InterPro" id="IPR001303">
    <property type="entry name" value="Aldolase_II/adducin_N"/>
</dbReference>
<comment type="caution">
    <text evidence="4">The sequence shown here is derived from an EMBL/GenBank/DDBJ whole genome shotgun (WGS) entry which is preliminary data.</text>
</comment>
<keyword evidence="5" id="KW-1185">Reference proteome</keyword>
<organism evidence="4 5">
    <name type="scientific">Dasania phycosphaerae</name>
    <dbReference type="NCBI Taxonomy" id="2950436"/>
    <lineage>
        <taxon>Bacteria</taxon>
        <taxon>Pseudomonadati</taxon>
        <taxon>Pseudomonadota</taxon>
        <taxon>Gammaproteobacteria</taxon>
        <taxon>Cellvibrionales</taxon>
        <taxon>Spongiibacteraceae</taxon>
        <taxon>Dasania</taxon>
    </lineage>
</organism>
<dbReference type="InterPro" id="IPR050197">
    <property type="entry name" value="Aldolase_class_II_sugar_metab"/>
</dbReference>